<sequence>MYIEDEEFIRGSSPMTKEEIRILSIAKLNIESDSKVLDIGAGTGSVSIQIARMCPEGSVTAIEKNPDAVELIYKNKEKFKIHNLSVVSGEAIEVAPEIEPCFSGIFVGGSGGNIDNIIKTYGQKLKIKGKMVLNFITLKNLSKTIELFDSMNYDVNCIQVSINRIKGKSCMISSNNSIFIVTAVKLS</sequence>
<comment type="caution">
    <text evidence="7">The sequence shown here is derived from an EMBL/GenBank/DDBJ whole genome shotgun (WGS) entry which is preliminary data.</text>
</comment>
<dbReference type="GO" id="GO:0008276">
    <property type="term" value="F:protein methyltransferase activity"/>
    <property type="evidence" value="ECO:0007669"/>
    <property type="project" value="InterPro"/>
</dbReference>
<dbReference type="Proteomes" id="UP000019482">
    <property type="component" value="Unassembled WGS sequence"/>
</dbReference>
<keyword evidence="8" id="KW-1185">Reference proteome</keyword>
<dbReference type="SUPFAM" id="SSF53335">
    <property type="entry name" value="S-adenosyl-L-methionine-dependent methyltransferases"/>
    <property type="match status" value="1"/>
</dbReference>
<keyword evidence="2" id="KW-0169">Cobalamin biosynthesis</keyword>
<dbReference type="Gene3D" id="3.40.50.150">
    <property type="entry name" value="Vaccinia Virus protein VP39"/>
    <property type="match status" value="1"/>
</dbReference>
<dbReference type="GO" id="GO:0009236">
    <property type="term" value="P:cobalamin biosynthetic process"/>
    <property type="evidence" value="ECO:0007669"/>
    <property type="project" value="UniProtKB-UniPathway"/>
</dbReference>
<dbReference type="PANTHER" id="PTHR43182">
    <property type="entry name" value="COBALT-PRECORRIN-6B C(15)-METHYLTRANSFERASE (DECARBOXYLATING)"/>
    <property type="match status" value="1"/>
</dbReference>
<evidence type="ECO:0000256" key="1">
    <source>
        <dbReference type="ARBA" id="ARBA00004953"/>
    </source>
</evidence>
<dbReference type="InterPro" id="IPR029063">
    <property type="entry name" value="SAM-dependent_MTases_sf"/>
</dbReference>
<dbReference type="EMBL" id="CBXI010000024">
    <property type="protein sequence ID" value="CDL91544.1"/>
    <property type="molecule type" value="Genomic_DNA"/>
</dbReference>
<keyword evidence="4 7" id="KW-0808">Transferase</keyword>
<dbReference type="OrthoDB" id="9780707at2"/>
<dbReference type="AlphaFoldDB" id="W6N817"/>
<dbReference type="InterPro" id="IPR050714">
    <property type="entry name" value="Cobalamin_biosynth_MTase"/>
</dbReference>
<keyword evidence="5" id="KW-0949">S-adenosyl-L-methionine</keyword>
<proteinExistence type="predicted"/>
<dbReference type="UniPathway" id="UPA00148"/>
<evidence type="ECO:0000256" key="5">
    <source>
        <dbReference type="ARBA" id="ARBA00022691"/>
    </source>
</evidence>
<evidence type="ECO:0000313" key="8">
    <source>
        <dbReference type="Proteomes" id="UP000019482"/>
    </source>
</evidence>
<dbReference type="GeneID" id="29419592"/>
<dbReference type="NCBIfam" id="TIGR02469">
    <property type="entry name" value="CbiT"/>
    <property type="match status" value="1"/>
</dbReference>
<dbReference type="RefSeq" id="WP_017895920.1">
    <property type="nucleotide sequence ID" value="NZ_CBXI010000024.1"/>
</dbReference>
<organism evidence="7 8">
    <name type="scientific">Clostridium tyrobutyricum DIVETGP</name>
    <dbReference type="NCBI Taxonomy" id="1408889"/>
    <lineage>
        <taxon>Bacteria</taxon>
        <taxon>Bacillati</taxon>
        <taxon>Bacillota</taxon>
        <taxon>Clostridia</taxon>
        <taxon>Eubacteriales</taxon>
        <taxon>Clostridiaceae</taxon>
        <taxon>Clostridium</taxon>
    </lineage>
</organism>
<dbReference type="InterPro" id="IPR014008">
    <property type="entry name" value="Cbl_synth_MTase_CbiT"/>
</dbReference>
<accession>W6N817</accession>
<evidence type="ECO:0000256" key="3">
    <source>
        <dbReference type="ARBA" id="ARBA00022603"/>
    </source>
</evidence>
<dbReference type="CDD" id="cd02440">
    <property type="entry name" value="AdoMet_MTases"/>
    <property type="match status" value="1"/>
</dbReference>
<protein>
    <submittedName>
        <fullName evidence="7">Cobalt-precorrin-6y C15-methyltransferase [decarboxylating]</fullName>
        <ecNumber evidence="7">2.1.1.-</ecNumber>
    </submittedName>
</protein>
<dbReference type="GO" id="GO:0032259">
    <property type="term" value="P:methylation"/>
    <property type="evidence" value="ECO:0007669"/>
    <property type="project" value="UniProtKB-KW"/>
</dbReference>
<dbReference type="PANTHER" id="PTHR43182:SF1">
    <property type="entry name" value="COBALT-PRECORRIN-7 C(5)-METHYLTRANSFERASE"/>
    <property type="match status" value="1"/>
</dbReference>
<keyword evidence="3 7" id="KW-0489">Methyltransferase</keyword>
<evidence type="ECO:0000259" key="6">
    <source>
        <dbReference type="Pfam" id="PF13847"/>
    </source>
</evidence>
<comment type="pathway">
    <text evidence="1">Cofactor biosynthesis; adenosylcobalamin biosynthesis.</text>
</comment>
<evidence type="ECO:0000256" key="4">
    <source>
        <dbReference type="ARBA" id="ARBA00022679"/>
    </source>
</evidence>
<evidence type="ECO:0000256" key="2">
    <source>
        <dbReference type="ARBA" id="ARBA00022573"/>
    </source>
</evidence>
<name>W6N817_CLOTY</name>
<reference evidence="7 8" key="1">
    <citation type="journal article" date="2015" name="Genome Announc.">
        <title>Draft Genome Sequence of Clostridium tyrobutyricum Strain DIVETGP, Isolated from Cow's Milk for Grana Padano Production.</title>
        <authorList>
            <person name="Soggiu A."/>
            <person name="Piras C."/>
            <person name="Gaiarsa S."/>
            <person name="Sassera D."/>
            <person name="Roncada P."/>
            <person name="Bendixen E."/>
            <person name="Brasca M."/>
            <person name="Bonizzi L."/>
        </authorList>
    </citation>
    <scope>NUCLEOTIDE SEQUENCE [LARGE SCALE GENOMIC DNA]</scope>
    <source>
        <strain evidence="7 8">DIVETGP</strain>
    </source>
</reference>
<dbReference type="Pfam" id="PF13847">
    <property type="entry name" value="Methyltransf_31"/>
    <property type="match status" value="1"/>
</dbReference>
<evidence type="ECO:0000313" key="7">
    <source>
        <dbReference type="EMBL" id="CDL91544.1"/>
    </source>
</evidence>
<dbReference type="EC" id="2.1.1.-" evidence="7"/>
<gene>
    <name evidence="7" type="ORF">CTDIVETGP_1614</name>
</gene>
<feature type="domain" description="Methyltransferase" evidence="6">
    <location>
        <begin position="31"/>
        <end position="97"/>
    </location>
</feature>
<dbReference type="InterPro" id="IPR025714">
    <property type="entry name" value="Methyltranfer_dom"/>
</dbReference>